<evidence type="ECO:0000313" key="2">
    <source>
        <dbReference type="Proteomes" id="UP000600139"/>
    </source>
</evidence>
<protein>
    <submittedName>
        <fullName evidence="1">Uncharacterized protein</fullName>
    </submittedName>
</protein>
<reference evidence="1" key="1">
    <citation type="submission" date="2021-01" db="EMBL/GenBank/DDBJ databases">
        <title>Modified the classification status of verrucomicrobia.</title>
        <authorList>
            <person name="Feng X."/>
        </authorList>
    </citation>
    <scope>NUCLEOTIDE SEQUENCE</scope>
    <source>
        <strain evidence="1">JCM 18052</strain>
    </source>
</reference>
<sequence length="106" mass="12061">MFSPGISHFLCVPEYLSPENYQAFLELMTAEDRLVAKPFHELNSIIANYRGRKGLENVSLILVPVEASLWKDWCASRDFELTPVSVAYYATWLYLCGIGHLDDSLC</sequence>
<dbReference type="Proteomes" id="UP000600139">
    <property type="component" value="Unassembled WGS sequence"/>
</dbReference>
<accession>A0A934R764</accession>
<evidence type="ECO:0000313" key="1">
    <source>
        <dbReference type="EMBL" id="MBK1818234.1"/>
    </source>
</evidence>
<comment type="caution">
    <text evidence="1">The sequence shown here is derived from an EMBL/GenBank/DDBJ whole genome shotgun (WGS) entry which is preliminary data.</text>
</comment>
<organism evidence="1 2">
    <name type="scientific">Luteolibacter yonseiensis</name>
    <dbReference type="NCBI Taxonomy" id="1144680"/>
    <lineage>
        <taxon>Bacteria</taxon>
        <taxon>Pseudomonadati</taxon>
        <taxon>Verrucomicrobiota</taxon>
        <taxon>Verrucomicrobiia</taxon>
        <taxon>Verrucomicrobiales</taxon>
        <taxon>Verrucomicrobiaceae</taxon>
        <taxon>Luteolibacter</taxon>
    </lineage>
</organism>
<keyword evidence="2" id="KW-1185">Reference proteome</keyword>
<proteinExistence type="predicted"/>
<dbReference type="RefSeq" id="WP_200353183.1">
    <property type="nucleotide sequence ID" value="NZ_BAABHZ010000002.1"/>
</dbReference>
<gene>
    <name evidence="1" type="ORF">JIN84_21605</name>
</gene>
<dbReference type="EMBL" id="JAENIK010000013">
    <property type="protein sequence ID" value="MBK1818234.1"/>
    <property type="molecule type" value="Genomic_DNA"/>
</dbReference>
<dbReference type="AlphaFoldDB" id="A0A934R764"/>
<name>A0A934R764_9BACT</name>